<evidence type="ECO:0000313" key="4">
    <source>
        <dbReference type="EMBL" id="NML94079.1"/>
    </source>
</evidence>
<evidence type="ECO:0000259" key="3">
    <source>
        <dbReference type="Pfam" id="PF07607"/>
    </source>
</evidence>
<gene>
    <name evidence="4" type="ORF">HHL27_10435</name>
</gene>
<sequence>MANLKSWLVAAVVAWALPAPAMANWLEASSAHFVVYTDDNEKNVRAFSDQLERYHAAIALLTSSEAIIPSPSNRVTVYVVRTEGEVRKLYGEGNKYLGGFYLPRAGGSIAIVPRVKAAKGDLEWSMIALLHEYAHHVSISSSMMSMPRWYTEGSAEFFASARFDTDGAMEIGRPAMHRGAELYLAKDVSAEDLLDPAVYEKHRSKTYDAYYGKAWLLFHYLTFHKPRAGQLDKYVKLITSGKPQREAALEAFGDFKVLEKELETYLTGNKWKYIKVGSSALKVAVIQVRPLSAGQAAMMPVQIRSRRGVNTEQAKELLVEARAVAARYQQDPAVLAALAEAEHDAGNDNEAIAAADKALAIDPGQTNAYVQKGYSLFRLAESAPDRDAAFRKAVAPFVALNRIENDHPLPLFYFYESFAKRGRDPTELAYRGLERGLNLAPFDVSFRMTLALEQIRRHALADARATLLPAAYEPHGGPAARAAQRLVARIDADPKWDGAGVDAIMHPAKADDETSDDAPKDGAGDRTSNWPGVAEPADD</sequence>
<feature type="region of interest" description="Disordered" evidence="1">
    <location>
        <begin position="499"/>
        <end position="539"/>
    </location>
</feature>
<reference evidence="4 5" key="1">
    <citation type="submission" date="2020-04" db="EMBL/GenBank/DDBJ databases">
        <title>Novosphingobium sp. TW-4 isolated from soil.</title>
        <authorList>
            <person name="Dahal R.H."/>
            <person name="Chaudhary D.K."/>
        </authorList>
    </citation>
    <scope>NUCLEOTIDE SEQUENCE [LARGE SCALE GENOMIC DNA]</scope>
    <source>
        <strain evidence="4 5">TW-4</strain>
    </source>
</reference>
<dbReference type="InterPro" id="IPR011990">
    <property type="entry name" value="TPR-like_helical_dom_sf"/>
</dbReference>
<dbReference type="AlphaFoldDB" id="A0A7Y0BPH0"/>
<feature type="domain" description="DUF1570" evidence="3">
    <location>
        <begin position="131"/>
        <end position="223"/>
    </location>
</feature>
<feature type="compositionally biased region" description="Basic and acidic residues" evidence="1">
    <location>
        <begin position="508"/>
        <end position="524"/>
    </location>
</feature>
<dbReference type="SUPFAM" id="SSF48452">
    <property type="entry name" value="TPR-like"/>
    <property type="match status" value="1"/>
</dbReference>
<evidence type="ECO:0000313" key="5">
    <source>
        <dbReference type="Proteomes" id="UP000583556"/>
    </source>
</evidence>
<dbReference type="Pfam" id="PF07607">
    <property type="entry name" value="DUF1570"/>
    <property type="match status" value="1"/>
</dbReference>
<keyword evidence="5" id="KW-1185">Reference proteome</keyword>
<dbReference type="Proteomes" id="UP000583556">
    <property type="component" value="Unassembled WGS sequence"/>
</dbReference>
<organism evidence="4 5">
    <name type="scientific">Novosphingobium olei</name>
    <dbReference type="NCBI Taxonomy" id="2728851"/>
    <lineage>
        <taxon>Bacteria</taxon>
        <taxon>Pseudomonadati</taxon>
        <taxon>Pseudomonadota</taxon>
        <taxon>Alphaproteobacteria</taxon>
        <taxon>Sphingomonadales</taxon>
        <taxon>Sphingomonadaceae</taxon>
        <taxon>Novosphingobium</taxon>
    </lineage>
</organism>
<dbReference type="RefSeq" id="WP_169493355.1">
    <property type="nucleotide sequence ID" value="NZ_JABBGM010000004.1"/>
</dbReference>
<keyword evidence="2" id="KW-0732">Signal</keyword>
<dbReference type="InterPro" id="IPR011464">
    <property type="entry name" value="DUF1570"/>
</dbReference>
<accession>A0A7Y0BPH0</accession>
<evidence type="ECO:0000256" key="2">
    <source>
        <dbReference type="SAM" id="SignalP"/>
    </source>
</evidence>
<dbReference type="Gene3D" id="1.25.40.10">
    <property type="entry name" value="Tetratricopeptide repeat domain"/>
    <property type="match status" value="1"/>
</dbReference>
<name>A0A7Y0BPH0_9SPHN</name>
<feature type="chain" id="PRO_5030754478" evidence="2">
    <location>
        <begin position="24"/>
        <end position="539"/>
    </location>
</feature>
<protein>
    <submittedName>
        <fullName evidence="4">DUF1570 domain-containing protein</fullName>
    </submittedName>
</protein>
<evidence type="ECO:0000256" key="1">
    <source>
        <dbReference type="SAM" id="MobiDB-lite"/>
    </source>
</evidence>
<comment type="caution">
    <text evidence="4">The sequence shown here is derived from an EMBL/GenBank/DDBJ whole genome shotgun (WGS) entry which is preliminary data.</text>
</comment>
<proteinExistence type="predicted"/>
<feature type="signal peptide" evidence="2">
    <location>
        <begin position="1"/>
        <end position="23"/>
    </location>
</feature>
<dbReference type="EMBL" id="JABBGM010000004">
    <property type="protein sequence ID" value="NML94079.1"/>
    <property type="molecule type" value="Genomic_DNA"/>
</dbReference>